<dbReference type="EMBL" id="BFAA01143545">
    <property type="protein sequence ID" value="GCB85334.1"/>
    <property type="molecule type" value="Genomic_DNA"/>
</dbReference>
<name>A0A401QIZ0_SCYTO</name>
<dbReference type="OrthoDB" id="8923764at2759"/>
<dbReference type="AlphaFoldDB" id="A0A401QIZ0"/>
<dbReference type="InterPro" id="IPR039008">
    <property type="entry name" value="IF_rod_dom"/>
</dbReference>
<dbReference type="FunFam" id="1.20.5.1160:FF:000001">
    <property type="entry name" value="Keratin type II"/>
    <property type="match status" value="1"/>
</dbReference>
<evidence type="ECO:0000313" key="6">
    <source>
        <dbReference type="Proteomes" id="UP000288216"/>
    </source>
</evidence>
<accession>A0A401QIZ0</accession>
<protein>
    <recommendedName>
        <fullName evidence="4">IF rod domain-containing protein</fullName>
    </recommendedName>
</protein>
<keyword evidence="6" id="KW-1185">Reference proteome</keyword>
<evidence type="ECO:0000256" key="1">
    <source>
        <dbReference type="ARBA" id="ARBA00022754"/>
    </source>
</evidence>
<evidence type="ECO:0000256" key="2">
    <source>
        <dbReference type="ARBA" id="ARBA00023054"/>
    </source>
</evidence>
<dbReference type="Proteomes" id="UP000288216">
    <property type="component" value="Unassembled WGS sequence"/>
</dbReference>
<dbReference type="PANTHER" id="PTHR45616">
    <property type="entry name" value="GATA-TYPE DOMAIN-CONTAINING PROTEIN"/>
    <property type="match status" value="1"/>
</dbReference>
<gene>
    <name evidence="5" type="ORF">scyTo_0025954</name>
</gene>
<comment type="caution">
    <text evidence="5">The sequence shown here is derived from an EMBL/GenBank/DDBJ whole genome shotgun (WGS) entry which is preliminary data.</text>
</comment>
<evidence type="ECO:0000256" key="3">
    <source>
        <dbReference type="SAM" id="Coils"/>
    </source>
</evidence>
<proteinExistence type="predicted"/>
<dbReference type="PANTHER" id="PTHR45616:SF59">
    <property type="entry name" value="KERATIN, TYPE II CYTOSKELETAL 8"/>
    <property type="match status" value="1"/>
</dbReference>
<keyword evidence="1" id="KW-0403">Intermediate filament</keyword>
<organism evidence="5 6">
    <name type="scientific">Scyliorhinus torazame</name>
    <name type="common">Cloudy catshark</name>
    <name type="synonym">Catulus torazame</name>
    <dbReference type="NCBI Taxonomy" id="75743"/>
    <lineage>
        <taxon>Eukaryota</taxon>
        <taxon>Metazoa</taxon>
        <taxon>Chordata</taxon>
        <taxon>Craniata</taxon>
        <taxon>Vertebrata</taxon>
        <taxon>Chondrichthyes</taxon>
        <taxon>Elasmobranchii</taxon>
        <taxon>Galeomorphii</taxon>
        <taxon>Galeoidea</taxon>
        <taxon>Carcharhiniformes</taxon>
        <taxon>Scyliorhinidae</taxon>
        <taxon>Scyliorhinus</taxon>
    </lineage>
</organism>
<dbReference type="GO" id="GO:0045109">
    <property type="term" value="P:intermediate filament organization"/>
    <property type="evidence" value="ECO:0007669"/>
    <property type="project" value="TreeGrafter"/>
</dbReference>
<feature type="domain" description="IF rod" evidence="4">
    <location>
        <begin position="1"/>
        <end position="97"/>
    </location>
</feature>
<dbReference type="PROSITE" id="PS51842">
    <property type="entry name" value="IF_ROD_2"/>
    <property type="match status" value="1"/>
</dbReference>
<dbReference type="GO" id="GO:0045095">
    <property type="term" value="C:keratin filament"/>
    <property type="evidence" value="ECO:0007669"/>
    <property type="project" value="TreeGrafter"/>
</dbReference>
<evidence type="ECO:0000313" key="5">
    <source>
        <dbReference type="EMBL" id="GCB85334.1"/>
    </source>
</evidence>
<keyword evidence="2 3" id="KW-0175">Coiled coil</keyword>
<sequence>MQGLVEQYKTKYEDEINLRTEREKKSVMIKKNVDENCLIATDLEAELESLTGEINFLKDMFEAEIHELQVQIKNTAALNKQKEQLEAAIAEAEERGG</sequence>
<dbReference type="Pfam" id="PF00038">
    <property type="entry name" value="Filament"/>
    <property type="match status" value="1"/>
</dbReference>
<dbReference type="GO" id="GO:0005615">
    <property type="term" value="C:extracellular space"/>
    <property type="evidence" value="ECO:0007669"/>
    <property type="project" value="TreeGrafter"/>
</dbReference>
<dbReference type="STRING" id="75743.A0A401QIZ0"/>
<dbReference type="GO" id="GO:0030280">
    <property type="term" value="F:structural constituent of skin epidermis"/>
    <property type="evidence" value="ECO:0007669"/>
    <property type="project" value="TreeGrafter"/>
</dbReference>
<dbReference type="Gene3D" id="1.20.5.1160">
    <property type="entry name" value="Vasodilator-stimulated phosphoprotein"/>
    <property type="match status" value="1"/>
</dbReference>
<feature type="coiled-coil region" evidence="3">
    <location>
        <begin position="40"/>
        <end position="95"/>
    </location>
</feature>
<dbReference type="GO" id="GO:0031424">
    <property type="term" value="P:keratinization"/>
    <property type="evidence" value="ECO:0007669"/>
    <property type="project" value="TreeGrafter"/>
</dbReference>
<evidence type="ECO:0000259" key="4">
    <source>
        <dbReference type="PROSITE" id="PS51842"/>
    </source>
</evidence>
<reference evidence="5 6" key="1">
    <citation type="journal article" date="2018" name="Nat. Ecol. Evol.">
        <title>Shark genomes provide insights into elasmobranch evolution and the origin of vertebrates.</title>
        <authorList>
            <person name="Hara Y"/>
            <person name="Yamaguchi K"/>
            <person name="Onimaru K"/>
            <person name="Kadota M"/>
            <person name="Koyanagi M"/>
            <person name="Keeley SD"/>
            <person name="Tatsumi K"/>
            <person name="Tanaka K"/>
            <person name="Motone F"/>
            <person name="Kageyama Y"/>
            <person name="Nozu R"/>
            <person name="Adachi N"/>
            <person name="Nishimura O"/>
            <person name="Nakagawa R"/>
            <person name="Tanegashima C"/>
            <person name="Kiyatake I"/>
            <person name="Matsumoto R"/>
            <person name="Murakumo K"/>
            <person name="Nishida K"/>
            <person name="Terakita A"/>
            <person name="Kuratani S"/>
            <person name="Sato K"/>
            <person name="Hyodo S Kuraku.S."/>
        </authorList>
    </citation>
    <scope>NUCLEOTIDE SEQUENCE [LARGE SCALE GENOMIC DNA]</scope>
</reference>